<protein>
    <recommendedName>
        <fullName evidence="3">Flagellar FliJ protein</fullName>
    </recommendedName>
</protein>
<dbReference type="PANTHER" id="PTHR38786">
    <property type="entry name" value="FLAGELLAR FLIJ PROTEIN"/>
    <property type="match status" value="1"/>
</dbReference>
<organism evidence="12 13">
    <name type="scientific">Gallaecimonas xiamenensis 3-C-1</name>
    <dbReference type="NCBI Taxonomy" id="745411"/>
    <lineage>
        <taxon>Bacteria</taxon>
        <taxon>Pseudomonadati</taxon>
        <taxon>Pseudomonadota</taxon>
        <taxon>Gammaproteobacteria</taxon>
        <taxon>Enterobacterales</taxon>
        <taxon>Gallaecimonadaceae</taxon>
        <taxon>Gallaecimonas</taxon>
    </lineage>
</organism>
<comment type="subcellular location">
    <subcellularLocation>
        <location evidence="1">Cell membrane</location>
        <topology evidence="1">Peripheral membrane protein</topology>
        <orientation evidence="1">Cytoplasmic side</orientation>
    </subcellularLocation>
</comment>
<keyword evidence="9" id="KW-0472">Membrane</keyword>
<proteinExistence type="inferred from homology"/>
<evidence type="ECO:0000256" key="4">
    <source>
        <dbReference type="ARBA" id="ARBA00022448"/>
    </source>
</evidence>
<dbReference type="GO" id="GO:0071973">
    <property type="term" value="P:bacterial-type flagellum-dependent cell motility"/>
    <property type="evidence" value="ECO:0007669"/>
    <property type="project" value="InterPro"/>
</dbReference>
<comment type="similarity">
    <text evidence="2">Belongs to the FliJ family.</text>
</comment>
<evidence type="ECO:0000313" key="12">
    <source>
        <dbReference type="EMBL" id="EKE75416.1"/>
    </source>
</evidence>
<dbReference type="InterPro" id="IPR052570">
    <property type="entry name" value="FliJ"/>
</dbReference>
<evidence type="ECO:0000256" key="1">
    <source>
        <dbReference type="ARBA" id="ARBA00004413"/>
    </source>
</evidence>
<dbReference type="GO" id="GO:0009288">
    <property type="term" value="C:bacterial-type flagellum"/>
    <property type="evidence" value="ECO:0007669"/>
    <property type="project" value="InterPro"/>
</dbReference>
<keyword evidence="6" id="KW-0145">Chemotaxis</keyword>
<dbReference type="RefSeq" id="WP_008483846.1">
    <property type="nucleotide sequence ID" value="NZ_AMRI01000008.1"/>
</dbReference>
<evidence type="ECO:0000256" key="2">
    <source>
        <dbReference type="ARBA" id="ARBA00010004"/>
    </source>
</evidence>
<dbReference type="EMBL" id="AMRI01000008">
    <property type="protein sequence ID" value="EKE75416.1"/>
    <property type="molecule type" value="Genomic_DNA"/>
</dbReference>
<accession>K2IY58</accession>
<dbReference type="AlphaFoldDB" id="K2IY58"/>
<evidence type="ECO:0000256" key="10">
    <source>
        <dbReference type="ARBA" id="ARBA00023225"/>
    </source>
</evidence>
<evidence type="ECO:0000256" key="7">
    <source>
        <dbReference type="ARBA" id="ARBA00022795"/>
    </source>
</evidence>
<dbReference type="eggNOG" id="COG2882">
    <property type="taxonomic scope" value="Bacteria"/>
</dbReference>
<evidence type="ECO:0000256" key="5">
    <source>
        <dbReference type="ARBA" id="ARBA00022475"/>
    </source>
</evidence>
<keyword evidence="12" id="KW-0282">Flagellum</keyword>
<keyword evidence="5" id="KW-1003">Cell membrane</keyword>
<name>K2IY58_9GAMM</name>
<evidence type="ECO:0000256" key="8">
    <source>
        <dbReference type="ARBA" id="ARBA00022927"/>
    </source>
</evidence>
<dbReference type="Proteomes" id="UP000006755">
    <property type="component" value="Unassembled WGS sequence"/>
</dbReference>
<evidence type="ECO:0000256" key="11">
    <source>
        <dbReference type="SAM" id="Coils"/>
    </source>
</evidence>
<feature type="coiled-coil region" evidence="11">
    <location>
        <begin position="16"/>
        <end position="50"/>
    </location>
</feature>
<keyword evidence="12" id="KW-0966">Cell projection</keyword>
<evidence type="ECO:0000313" key="13">
    <source>
        <dbReference type="Proteomes" id="UP000006755"/>
    </source>
</evidence>
<dbReference type="OrthoDB" id="7063004at2"/>
<dbReference type="Gene3D" id="1.10.287.1700">
    <property type="match status" value="1"/>
</dbReference>
<dbReference type="GO" id="GO:0005886">
    <property type="term" value="C:plasma membrane"/>
    <property type="evidence" value="ECO:0007669"/>
    <property type="project" value="UniProtKB-SubCell"/>
</dbReference>
<dbReference type="GO" id="GO:0006935">
    <property type="term" value="P:chemotaxis"/>
    <property type="evidence" value="ECO:0007669"/>
    <property type="project" value="UniProtKB-KW"/>
</dbReference>
<keyword evidence="11" id="KW-0175">Coiled coil</keyword>
<keyword evidence="10" id="KW-1006">Bacterial flagellum protein export</keyword>
<keyword evidence="8" id="KW-0653">Protein transport</keyword>
<dbReference type="InterPro" id="IPR012823">
    <property type="entry name" value="Flagell_FliJ"/>
</dbReference>
<gene>
    <name evidence="12" type="ORF">B3C1_07059</name>
</gene>
<evidence type="ECO:0000256" key="9">
    <source>
        <dbReference type="ARBA" id="ARBA00023136"/>
    </source>
</evidence>
<evidence type="ECO:0000256" key="3">
    <source>
        <dbReference type="ARBA" id="ARBA00020392"/>
    </source>
</evidence>
<keyword evidence="7" id="KW-1005">Bacterial flagellum biogenesis</keyword>
<dbReference type="NCBIfam" id="TIGR02473">
    <property type="entry name" value="flagell_FliJ"/>
    <property type="match status" value="1"/>
</dbReference>
<keyword evidence="12" id="KW-0969">Cilium</keyword>
<evidence type="ECO:0000256" key="6">
    <source>
        <dbReference type="ARBA" id="ARBA00022500"/>
    </source>
</evidence>
<keyword evidence="13" id="KW-1185">Reference proteome</keyword>
<dbReference type="GO" id="GO:0015031">
    <property type="term" value="P:protein transport"/>
    <property type="evidence" value="ECO:0007669"/>
    <property type="project" value="UniProtKB-KW"/>
</dbReference>
<reference evidence="12 13" key="1">
    <citation type="journal article" date="2012" name="J. Bacteriol.">
        <title>Genome Sequence of Gallaecimonas xiamenensis Type Strain 3-C-1.</title>
        <authorList>
            <person name="Lai Q."/>
            <person name="Wang L."/>
            <person name="Wang W."/>
            <person name="Shao Z."/>
        </authorList>
    </citation>
    <scope>NUCLEOTIDE SEQUENCE [LARGE SCALE GENOMIC DNA]</scope>
    <source>
        <strain evidence="12 13">3-C-1</strain>
    </source>
</reference>
<dbReference type="GO" id="GO:0044781">
    <property type="term" value="P:bacterial-type flagellum organization"/>
    <property type="evidence" value="ECO:0007669"/>
    <property type="project" value="UniProtKB-KW"/>
</dbReference>
<keyword evidence="4" id="KW-0813">Transport</keyword>
<dbReference type="Pfam" id="PF02050">
    <property type="entry name" value="FliJ"/>
    <property type="match status" value="1"/>
</dbReference>
<comment type="caution">
    <text evidence="12">The sequence shown here is derived from an EMBL/GenBank/DDBJ whole genome shotgun (WGS) entry which is preliminary data.</text>
</comment>
<dbReference type="InterPro" id="IPR053716">
    <property type="entry name" value="Flag_assembly_chemotaxis_eff"/>
</dbReference>
<dbReference type="PANTHER" id="PTHR38786:SF1">
    <property type="entry name" value="FLAGELLAR FLIJ PROTEIN"/>
    <property type="match status" value="1"/>
</dbReference>
<dbReference type="STRING" id="745411.B3C1_07059"/>
<sequence>MSKALGLVLDQRKKAEDQALGQLAQARQALAALQNKINTLQKYRNDYLREMQHKAGQGLTAVNMVHYQNFVARLDSGLADLNSQMTQHQQAVAAREQGWRQAHQDTKAIDLLLERKANEAALAGQRREQRELDDLVNRRFGTPIA</sequence>